<dbReference type="InterPro" id="IPR036390">
    <property type="entry name" value="WH_DNA-bd_sf"/>
</dbReference>
<keyword evidence="1" id="KW-0805">Transcription regulation</keyword>
<dbReference type="AlphaFoldDB" id="H1S5R5"/>
<dbReference type="PROSITE" id="PS50949">
    <property type="entry name" value="HTH_GNTR"/>
    <property type="match status" value="1"/>
</dbReference>
<dbReference type="PATRIC" id="fig|1127483.3.peg.3218"/>
<feature type="region of interest" description="Disordered" evidence="4">
    <location>
        <begin position="1"/>
        <end position="23"/>
    </location>
</feature>
<evidence type="ECO:0000256" key="4">
    <source>
        <dbReference type="SAM" id="MobiDB-lite"/>
    </source>
</evidence>
<proteinExistence type="predicted"/>
<evidence type="ECO:0000256" key="1">
    <source>
        <dbReference type="ARBA" id="ARBA00023015"/>
    </source>
</evidence>
<dbReference type="RefSeq" id="WP_006158759.1">
    <property type="nucleotide sequence ID" value="NZ_AHJE01000038.1"/>
</dbReference>
<dbReference type="Gene3D" id="1.10.10.10">
    <property type="entry name" value="Winged helix-like DNA-binding domain superfamily/Winged helix DNA-binding domain"/>
    <property type="match status" value="1"/>
</dbReference>
<dbReference type="GO" id="GO:0003677">
    <property type="term" value="F:DNA binding"/>
    <property type="evidence" value="ECO:0007669"/>
    <property type="project" value="UniProtKB-KW"/>
</dbReference>
<evidence type="ECO:0000256" key="2">
    <source>
        <dbReference type="ARBA" id="ARBA00023125"/>
    </source>
</evidence>
<evidence type="ECO:0000313" key="6">
    <source>
        <dbReference type="EMBL" id="EHP42147.1"/>
    </source>
</evidence>
<sequence length="260" mass="28327">MATSTNGHITATPDVAEPGATDTGGRTWASILELTVREEIIQGKLPAGSKLRLKELSERYQAGVIPLREALSRLCATGFVVAIDQKGFRVAELSESELLDITRVRQQIETQALRDAIGSANVAWEGQLIAAHHRLKRIPMYLPGEGRRMNPDWEDAHSDFHAALVAGCESPWLRRFSALLRDQTARYRLLSMNIPKSGRKRDVMAEHQAIVDAAVRGDADGACRLLHEHFQVTTDLVMAHLAAQKAAGAGKAGVKKAAAV</sequence>
<dbReference type="Pfam" id="PF07729">
    <property type="entry name" value="FCD"/>
    <property type="match status" value="1"/>
</dbReference>
<dbReference type="InterPro" id="IPR011711">
    <property type="entry name" value="GntR_C"/>
</dbReference>
<dbReference type="SUPFAM" id="SSF48008">
    <property type="entry name" value="GntR ligand-binding domain-like"/>
    <property type="match status" value="1"/>
</dbReference>
<comment type="caution">
    <text evidence="6">The sequence shown here is derived from an EMBL/GenBank/DDBJ whole genome shotgun (WGS) entry which is preliminary data.</text>
</comment>
<feature type="domain" description="HTH gntR-type" evidence="5">
    <location>
        <begin position="26"/>
        <end position="93"/>
    </location>
</feature>
<keyword evidence="3" id="KW-0804">Transcription</keyword>
<dbReference type="EMBL" id="AHJE01000038">
    <property type="protein sequence ID" value="EHP42147.1"/>
    <property type="molecule type" value="Genomic_DNA"/>
</dbReference>
<evidence type="ECO:0000259" key="5">
    <source>
        <dbReference type="PROSITE" id="PS50949"/>
    </source>
</evidence>
<dbReference type="Gene3D" id="1.20.120.530">
    <property type="entry name" value="GntR ligand-binding domain-like"/>
    <property type="match status" value="1"/>
</dbReference>
<organism evidence="6 7">
    <name type="scientific">Cupriavidus basilensis OR16</name>
    <dbReference type="NCBI Taxonomy" id="1127483"/>
    <lineage>
        <taxon>Bacteria</taxon>
        <taxon>Pseudomonadati</taxon>
        <taxon>Pseudomonadota</taxon>
        <taxon>Betaproteobacteria</taxon>
        <taxon>Burkholderiales</taxon>
        <taxon>Burkholderiaceae</taxon>
        <taxon>Cupriavidus</taxon>
    </lineage>
</organism>
<dbReference type="SMART" id="SM00345">
    <property type="entry name" value="HTH_GNTR"/>
    <property type="match status" value="1"/>
</dbReference>
<evidence type="ECO:0000313" key="7">
    <source>
        <dbReference type="Proteomes" id="UP000005808"/>
    </source>
</evidence>
<dbReference type="Pfam" id="PF00392">
    <property type="entry name" value="GntR"/>
    <property type="match status" value="1"/>
</dbReference>
<name>H1S5R5_9BURK</name>
<accession>H1S5R5</accession>
<protein>
    <submittedName>
        <fullName evidence="6">GntR family transcriptional regulator</fullName>
    </submittedName>
</protein>
<dbReference type="PANTHER" id="PTHR43537:SF20">
    <property type="entry name" value="HTH-TYPE TRANSCRIPTIONAL REPRESSOR GLAR"/>
    <property type="match status" value="1"/>
</dbReference>
<dbReference type="InterPro" id="IPR036388">
    <property type="entry name" value="WH-like_DNA-bd_sf"/>
</dbReference>
<dbReference type="Proteomes" id="UP000005808">
    <property type="component" value="Unassembled WGS sequence"/>
</dbReference>
<dbReference type="InterPro" id="IPR000524">
    <property type="entry name" value="Tscrpt_reg_HTH_GntR"/>
</dbReference>
<dbReference type="InterPro" id="IPR008920">
    <property type="entry name" value="TF_FadR/GntR_C"/>
</dbReference>
<evidence type="ECO:0000256" key="3">
    <source>
        <dbReference type="ARBA" id="ARBA00023163"/>
    </source>
</evidence>
<dbReference type="SMART" id="SM00895">
    <property type="entry name" value="FCD"/>
    <property type="match status" value="1"/>
</dbReference>
<dbReference type="GO" id="GO:0003700">
    <property type="term" value="F:DNA-binding transcription factor activity"/>
    <property type="evidence" value="ECO:0007669"/>
    <property type="project" value="InterPro"/>
</dbReference>
<dbReference type="SUPFAM" id="SSF46785">
    <property type="entry name" value="Winged helix' DNA-binding domain"/>
    <property type="match status" value="1"/>
</dbReference>
<reference evidence="6 7" key="1">
    <citation type="journal article" date="2012" name="J. Bacteriol.">
        <title>De Novo Genome Project of Cupriavidus basilensis OR16.</title>
        <authorList>
            <person name="Cserhati M."/>
            <person name="Kriszt B."/>
            <person name="Szoboszlay S."/>
            <person name="Toth A."/>
            <person name="Szabo I."/>
            <person name="Tancsics A."/>
            <person name="Nagy I."/>
            <person name="Horvath B."/>
            <person name="Nagy I."/>
            <person name="Kukolya J."/>
        </authorList>
    </citation>
    <scope>NUCLEOTIDE SEQUENCE [LARGE SCALE GENOMIC DNA]</scope>
    <source>
        <strain evidence="6 7">OR16</strain>
    </source>
</reference>
<keyword evidence="2" id="KW-0238">DNA-binding</keyword>
<gene>
    <name evidence="6" type="ORF">OR16_16032</name>
</gene>
<dbReference type="PANTHER" id="PTHR43537">
    <property type="entry name" value="TRANSCRIPTIONAL REGULATOR, GNTR FAMILY"/>
    <property type="match status" value="1"/>
</dbReference>